<organism evidence="2 3">
    <name type="scientific">Castilleja foliolosa</name>
    <dbReference type="NCBI Taxonomy" id="1961234"/>
    <lineage>
        <taxon>Eukaryota</taxon>
        <taxon>Viridiplantae</taxon>
        <taxon>Streptophyta</taxon>
        <taxon>Embryophyta</taxon>
        <taxon>Tracheophyta</taxon>
        <taxon>Spermatophyta</taxon>
        <taxon>Magnoliopsida</taxon>
        <taxon>eudicotyledons</taxon>
        <taxon>Gunneridae</taxon>
        <taxon>Pentapetalae</taxon>
        <taxon>asterids</taxon>
        <taxon>lamiids</taxon>
        <taxon>Lamiales</taxon>
        <taxon>Orobanchaceae</taxon>
        <taxon>Pedicularideae</taxon>
        <taxon>Castillejinae</taxon>
        <taxon>Castilleja</taxon>
    </lineage>
</organism>
<feature type="region of interest" description="Disordered" evidence="1">
    <location>
        <begin position="1"/>
        <end position="20"/>
    </location>
</feature>
<sequence length="38" mass="4315">MARKAAKIKQPRKTNLPTEGVITEEMMTTEEPTELVNQ</sequence>
<reference evidence="3" key="1">
    <citation type="journal article" date="2024" name="IScience">
        <title>Strigolactones Initiate the Formation of Haustorium-like Structures in Castilleja.</title>
        <authorList>
            <person name="Buerger M."/>
            <person name="Peterson D."/>
            <person name="Chory J."/>
        </authorList>
    </citation>
    <scope>NUCLEOTIDE SEQUENCE [LARGE SCALE GENOMIC DNA]</scope>
</reference>
<dbReference type="Proteomes" id="UP001632038">
    <property type="component" value="Unassembled WGS sequence"/>
</dbReference>
<evidence type="ECO:0000313" key="3">
    <source>
        <dbReference type="Proteomes" id="UP001632038"/>
    </source>
</evidence>
<name>A0ABD3D0Z8_9LAMI</name>
<proteinExistence type="predicted"/>
<evidence type="ECO:0000256" key="1">
    <source>
        <dbReference type="SAM" id="MobiDB-lite"/>
    </source>
</evidence>
<feature type="compositionally biased region" description="Basic residues" evidence="1">
    <location>
        <begin position="1"/>
        <end position="12"/>
    </location>
</feature>
<gene>
    <name evidence="2" type="ORF">CASFOL_021541</name>
</gene>
<evidence type="ECO:0000313" key="2">
    <source>
        <dbReference type="EMBL" id="KAL3634487.1"/>
    </source>
</evidence>
<accession>A0ABD3D0Z8</accession>
<protein>
    <submittedName>
        <fullName evidence="2">Uncharacterized protein</fullName>
    </submittedName>
</protein>
<keyword evidence="3" id="KW-1185">Reference proteome</keyword>
<comment type="caution">
    <text evidence="2">The sequence shown here is derived from an EMBL/GenBank/DDBJ whole genome shotgun (WGS) entry which is preliminary data.</text>
</comment>
<dbReference type="AlphaFoldDB" id="A0ABD3D0Z8"/>
<dbReference type="EMBL" id="JAVIJP010000028">
    <property type="protein sequence ID" value="KAL3634487.1"/>
    <property type="molecule type" value="Genomic_DNA"/>
</dbReference>